<dbReference type="InterPro" id="IPR034829">
    <property type="entry name" value="DnaD-like_sf"/>
</dbReference>
<comment type="similarity">
    <text evidence="1">Belongs to the DnaB/DnaD family.</text>
</comment>
<keyword evidence="5" id="KW-1185">Reference proteome</keyword>
<evidence type="ECO:0000256" key="1">
    <source>
        <dbReference type="ARBA" id="ARBA00093462"/>
    </source>
</evidence>
<comment type="caution">
    <text evidence="4">The sequence shown here is derived from an EMBL/GenBank/DDBJ whole genome shotgun (WGS) entry which is preliminary data.</text>
</comment>
<feature type="domain" description="DnaB/C C-terminal" evidence="3">
    <location>
        <begin position="203"/>
        <end position="272"/>
    </location>
</feature>
<dbReference type="PANTHER" id="PTHR37293">
    <property type="entry name" value="PHAGE REPLICATION PROTEIN-RELATED"/>
    <property type="match status" value="1"/>
</dbReference>
<evidence type="ECO:0000259" key="3">
    <source>
        <dbReference type="Pfam" id="PF07261"/>
    </source>
</evidence>
<dbReference type="InterPro" id="IPR006343">
    <property type="entry name" value="DnaB/C_C"/>
</dbReference>
<name>A0ABS2DDX9_9BACI</name>
<dbReference type="Pfam" id="PF07261">
    <property type="entry name" value="DnaB_2"/>
    <property type="match status" value="1"/>
</dbReference>
<dbReference type="PANTHER" id="PTHR37293:SF5">
    <property type="entry name" value="DNA REPLICATION PROTEIN"/>
    <property type="match status" value="1"/>
</dbReference>
<evidence type="ECO:0000313" key="5">
    <source>
        <dbReference type="Proteomes" id="UP001518925"/>
    </source>
</evidence>
<protein>
    <submittedName>
        <fullName evidence="4">DnaD domain protein</fullName>
    </submittedName>
</protein>
<feature type="region of interest" description="Disordered" evidence="2">
    <location>
        <begin position="144"/>
        <end position="182"/>
    </location>
</feature>
<dbReference type="Gene3D" id="1.10.10.630">
    <property type="entry name" value="DnaD domain-like"/>
    <property type="match status" value="1"/>
</dbReference>
<accession>A0ABS2DDX9</accession>
<organism evidence="4 5">
    <name type="scientific">Bacillus suaedaesalsae</name>
    <dbReference type="NCBI Taxonomy" id="2810349"/>
    <lineage>
        <taxon>Bacteria</taxon>
        <taxon>Bacillati</taxon>
        <taxon>Bacillota</taxon>
        <taxon>Bacilli</taxon>
        <taxon>Bacillales</taxon>
        <taxon>Bacillaceae</taxon>
        <taxon>Bacillus</taxon>
    </lineage>
</organism>
<evidence type="ECO:0000256" key="2">
    <source>
        <dbReference type="SAM" id="MobiDB-lite"/>
    </source>
</evidence>
<dbReference type="InterPro" id="IPR053162">
    <property type="entry name" value="DnaD"/>
</dbReference>
<gene>
    <name evidence="4" type="ORF">JR050_02935</name>
</gene>
<dbReference type="Proteomes" id="UP001518925">
    <property type="component" value="Unassembled WGS sequence"/>
</dbReference>
<dbReference type="EMBL" id="JAFELM010000013">
    <property type="protein sequence ID" value="MBM6616638.1"/>
    <property type="molecule type" value="Genomic_DNA"/>
</dbReference>
<proteinExistence type="inferred from homology"/>
<dbReference type="NCBIfam" id="TIGR01446">
    <property type="entry name" value="DnaD_dom"/>
    <property type="match status" value="1"/>
</dbReference>
<feature type="compositionally biased region" description="Basic and acidic residues" evidence="2">
    <location>
        <begin position="152"/>
        <end position="176"/>
    </location>
</feature>
<sequence>MVRTDFWLNPIVSEEMTPEDRYFYLYLLTNHHTTQCGIYKITKKQIAFDMGYSIEAVNSLMTRFIEHHELIQYNPVTRELAIKNWGKDNLHKAGKPVLDCILSELKEVQDLLLIGYVAESIVKEDLLAVYESFCDVPNEEDESFNDTLTIRGQKEKEKQKEKENKEQKEKENKKQQQETLEPSLEFNIENESLQNEEAKEIIEFWDQNGFGYSNLSAKKQLLSWLYDSSFENPKDMVLKALEIACSRNKRQLNYVIGILRNWEMGSSLTLDDATCYDENKEYKKVAIQDLIETYFPKECVLDLTAGEDW</sequence>
<reference evidence="4 5" key="1">
    <citation type="submission" date="2021-02" db="EMBL/GenBank/DDBJ databases">
        <title>Bacillus sp. RD4P76, an endophyte from a halophyte.</title>
        <authorList>
            <person name="Sun J.-Q."/>
        </authorList>
    </citation>
    <scope>NUCLEOTIDE SEQUENCE [LARGE SCALE GENOMIC DNA]</scope>
    <source>
        <strain evidence="4 5">RD4P76</strain>
    </source>
</reference>
<evidence type="ECO:0000313" key="4">
    <source>
        <dbReference type="EMBL" id="MBM6616638.1"/>
    </source>
</evidence>
<dbReference type="SUPFAM" id="SSF158499">
    <property type="entry name" value="DnaD domain-like"/>
    <property type="match status" value="1"/>
</dbReference>